<dbReference type="InterPro" id="IPR024775">
    <property type="entry name" value="DinB-like"/>
</dbReference>
<feature type="domain" description="DinB-like" evidence="1">
    <location>
        <begin position="8"/>
        <end position="144"/>
    </location>
</feature>
<accession>A0A1L3JKQ2</accession>
<dbReference type="Pfam" id="PF12867">
    <property type="entry name" value="DinB_2"/>
    <property type="match status" value="1"/>
</dbReference>
<evidence type="ECO:0000259" key="1">
    <source>
        <dbReference type="Pfam" id="PF12867"/>
    </source>
</evidence>
<organism evidence="2 3">
    <name type="scientific">Tenacibaculum todarodis</name>
    <dbReference type="NCBI Taxonomy" id="1850252"/>
    <lineage>
        <taxon>Bacteria</taxon>
        <taxon>Pseudomonadati</taxon>
        <taxon>Bacteroidota</taxon>
        <taxon>Flavobacteriia</taxon>
        <taxon>Flavobacteriales</taxon>
        <taxon>Flavobacteriaceae</taxon>
        <taxon>Tenacibaculum</taxon>
    </lineage>
</organism>
<dbReference type="STRING" id="1850252.LPB136_10145"/>
<dbReference type="InterPro" id="IPR034660">
    <property type="entry name" value="DinB/YfiT-like"/>
</dbReference>
<sequence>MTTQFNILEKSRALTLKAIDGLTLEQLHKIPDGFKNNIAWNIAHLVVTQQLLQYKLSGLNCLCPEELIETYRKGTVPTTTFTQEEFDEVLELFSGLPETLQEDYEAGIFENYNEYPTSTGYVIKSIENAISFNNYHEGIHLGIIMSLKKFV</sequence>
<reference evidence="2 3" key="1">
    <citation type="submission" date="2016-11" db="EMBL/GenBank/DDBJ databases">
        <title>Tenacibaculum sp. LPB0136, isolated from marine environment.</title>
        <authorList>
            <person name="Kim E."/>
            <person name="Yi H."/>
        </authorList>
    </citation>
    <scope>NUCLEOTIDE SEQUENCE [LARGE SCALE GENOMIC DNA]</scope>
    <source>
        <strain evidence="2 3">LPB0136</strain>
    </source>
</reference>
<name>A0A1L3JKQ2_9FLAO</name>
<dbReference type="EMBL" id="CP018155">
    <property type="protein sequence ID" value="APG65701.1"/>
    <property type="molecule type" value="Genomic_DNA"/>
</dbReference>
<evidence type="ECO:0000313" key="2">
    <source>
        <dbReference type="EMBL" id="APG65701.1"/>
    </source>
</evidence>
<protein>
    <submittedName>
        <fullName evidence="2">Damage-inducible protein DinB</fullName>
    </submittedName>
</protein>
<dbReference type="OrthoDB" id="4295522at2"/>
<keyword evidence="3" id="KW-1185">Reference proteome</keyword>
<dbReference type="KEGG" id="ten:LPB136_10145"/>
<dbReference type="SUPFAM" id="SSF109854">
    <property type="entry name" value="DinB/YfiT-like putative metalloenzymes"/>
    <property type="match status" value="1"/>
</dbReference>
<gene>
    <name evidence="2" type="ORF">LPB136_10145</name>
</gene>
<dbReference type="RefSeq" id="WP_072556225.1">
    <property type="nucleotide sequence ID" value="NZ_CP018155.1"/>
</dbReference>
<proteinExistence type="predicted"/>
<dbReference type="Proteomes" id="UP000181898">
    <property type="component" value="Chromosome"/>
</dbReference>
<dbReference type="AlphaFoldDB" id="A0A1L3JKQ2"/>
<dbReference type="Gene3D" id="1.20.120.450">
    <property type="entry name" value="dinb family like domain"/>
    <property type="match status" value="1"/>
</dbReference>
<evidence type="ECO:0000313" key="3">
    <source>
        <dbReference type="Proteomes" id="UP000181898"/>
    </source>
</evidence>